<evidence type="ECO:0000313" key="1">
    <source>
        <dbReference type="EMBL" id="CAK6963536.1"/>
    </source>
</evidence>
<dbReference type="EMBL" id="CAWUFR010000065">
    <property type="protein sequence ID" value="CAK6963536.1"/>
    <property type="molecule type" value="Genomic_DNA"/>
</dbReference>
<keyword evidence="2" id="KW-1185">Reference proteome</keyword>
<dbReference type="Proteomes" id="UP001314229">
    <property type="component" value="Unassembled WGS sequence"/>
</dbReference>
<proteinExistence type="predicted"/>
<dbReference type="AlphaFoldDB" id="A0AAV1NVC7"/>
<accession>A0AAV1NVC7</accession>
<name>A0AAV1NVC7_SCOSC</name>
<comment type="caution">
    <text evidence="1">The sequence shown here is derived from an EMBL/GenBank/DDBJ whole genome shotgun (WGS) entry which is preliminary data.</text>
</comment>
<gene>
    <name evidence="1" type="ORF">FSCOSCO3_A003918</name>
</gene>
<reference evidence="1 2" key="1">
    <citation type="submission" date="2024-01" db="EMBL/GenBank/DDBJ databases">
        <authorList>
            <person name="Alioto T."/>
            <person name="Alioto T."/>
            <person name="Gomez Garrido J."/>
        </authorList>
    </citation>
    <scope>NUCLEOTIDE SEQUENCE [LARGE SCALE GENOMIC DNA]</scope>
</reference>
<organism evidence="1 2">
    <name type="scientific">Scomber scombrus</name>
    <name type="common">Atlantic mackerel</name>
    <name type="synonym">Scomber vernalis</name>
    <dbReference type="NCBI Taxonomy" id="13677"/>
    <lineage>
        <taxon>Eukaryota</taxon>
        <taxon>Metazoa</taxon>
        <taxon>Chordata</taxon>
        <taxon>Craniata</taxon>
        <taxon>Vertebrata</taxon>
        <taxon>Euteleostomi</taxon>
        <taxon>Actinopterygii</taxon>
        <taxon>Neopterygii</taxon>
        <taxon>Teleostei</taxon>
        <taxon>Neoteleostei</taxon>
        <taxon>Acanthomorphata</taxon>
        <taxon>Pelagiaria</taxon>
        <taxon>Scombriformes</taxon>
        <taxon>Scombridae</taxon>
        <taxon>Scomber</taxon>
    </lineage>
</organism>
<protein>
    <submittedName>
        <fullName evidence="1">Uncharacterized protein</fullName>
    </submittedName>
</protein>
<sequence length="69" mass="7990">MATLLWECESETMELLHISRHLCLWEKKKKTSVHWDEDSLDLVSGRILLNSISEHPQAPQTPTPPILKK</sequence>
<evidence type="ECO:0000313" key="2">
    <source>
        <dbReference type="Proteomes" id="UP001314229"/>
    </source>
</evidence>